<evidence type="ECO:0000256" key="1">
    <source>
        <dbReference type="SAM" id="MobiDB-lite"/>
    </source>
</evidence>
<gene>
    <name evidence="2" type="ORF">BpHYR1_044005</name>
</gene>
<evidence type="ECO:0000313" key="3">
    <source>
        <dbReference type="Proteomes" id="UP000276133"/>
    </source>
</evidence>
<sequence length="160" mass="18507">MHVQKKIPRDILPALTVGCVTKVFSFAFNACVNTNAMFCSRVTQNTANSRESPPLASIKPTQDSESDIDIPKKRDRKLWKSHNKGDFGTQSVNRGPISFYRLEKCNFLYLVSSIMYQFERKWCQIKAKELHLLKKKLIMAFIFSGFFSKKSFKIIIKFVK</sequence>
<comment type="caution">
    <text evidence="2">The sequence shown here is derived from an EMBL/GenBank/DDBJ whole genome shotgun (WGS) entry which is preliminary data.</text>
</comment>
<dbReference type="AlphaFoldDB" id="A0A3M7PTT6"/>
<reference evidence="2 3" key="1">
    <citation type="journal article" date="2018" name="Sci. Rep.">
        <title>Genomic signatures of local adaptation to the degree of environmental predictability in rotifers.</title>
        <authorList>
            <person name="Franch-Gras L."/>
            <person name="Hahn C."/>
            <person name="Garcia-Roger E.M."/>
            <person name="Carmona M.J."/>
            <person name="Serra M."/>
            <person name="Gomez A."/>
        </authorList>
    </citation>
    <scope>NUCLEOTIDE SEQUENCE [LARGE SCALE GENOMIC DNA]</scope>
    <source>
        <strain evidence="2">HYR1</strain>
    </source>
</reference>
<keyword evidence="3" id="KW-1185">Reference proteome</keyword>
<feature type="region of interest" description="Disordered" evidence="1">
    <location>
        <begin position="47"/>
        <end position="73"/>
    </location>
</feature>
<evidence type="ECO:0000313" key="2">
    <source>
        <dbReference type="EMBL" id="RNA02567.1"/>
    </source>
</evidence>
<accession>A0A3M7PTT6</accession>
<proteinExistence type="predicted"/>
<dbReference type="EMBL" id="REGN01008837">
    <property type="protein sequence ID" value="RNA02567.1"/>
    <property type="molecule type" value="Genomic_DNA"/>
</dbReference>
<name>A0A3M7PTT6_BRAPC</name>
<protein>
    <submittedName>
        <fullName evidence="2">Uncharacterized protein</fullName>
    </submittedName>
</protein>
<organism evidence="2 3">
    <name type="scientific">Brachionus plicatilis</name>
    <name type="common">Marine rotifer</name>
    <name type="synonym">Brachionus muelleri</name>
    <dbReference type="NCBI Taxonomy" id="10195"/>
    <lineage>
        <taxon>Eukaryota</taxon>
        <taxon>Metazoa</taxon>
        <taxon>Spiralia</taxon>
        <taxon>Gnathifera</taxon>
        <taxon>Rotifera</taxon>
        <taxon>Eurotatoria</taxon>
        <taxon>Monogononta</taxon>
        <taxon>Pseudotrocha</taxon>
        <taxon>Ploima</taxon>
        <taxon>Brachionidae</taxon>
        <taxon>Brachionus</taxon>
    </lineage>
</organism>
<dbReference type="Proteomes" id="UP000276133">
    <property type="component" value="Unassembled WGS sequence"/>
</dbReference>